<evidence type="ECO:0000313" key="5">
    <source>
        <dbReference type="WBParaSite" id="PSAMB.scaffold91size81377.g1588.t1"/>
    </source>
</evidence>
<sequence length="562" mass="62222">MASAWDFVVLQAGDEAQKVAFEIQMKAIVASLPAGPERGFIDYRVYSDWPPNAKIGGGGGTLVALDALRTEMGEESLCEMRILLLNAGGYCQRQPNASALGKIFSVLPRTDAHNNMYSMLHVKLDSYMPLLKRMRPGVFIAAADALEYFRIDESDDDWTLDRDGFVVLAHPSPPTIAVNHGVYIIDRSLLVDRIISPASGGGRSPTVVSVPVERVLQKPSLELMAATNAIWNWRGQDCVLTDSAYFMSSSVVRSLLALYASHKPITCEVDCYGDFLQPLGKNANMDYLTDSTRVVAGHDVSMISELERIRAELFRVLHPFPVEALVLTNSTFYHIGTLKELLYHFCDPQSQFQSHFGIDRVATKSKLTNDRNQLSAQTRIMGSYLTGPTTTLGKTVIEFSHFANSVDIVEDCVISGCHYDRPLTLTIPLFITTIPIQTSHGLRYVTIAFHLYDDLKKNALKSAISWLDRPLSQSIAERLTDSEAVSLWKLPLFPIAKSMTESFHSTIEMVNGVVSGNYVREHGIDDENSMSMADAIRSKDVNELLNYRANLGALIDGNSSPE</sequence>
<dbReference type="PANTHER" id="PTHR15045:SF1">
    <property type="entry name" value="FUCOSE-1-PHOSPHATE GUANYLYLTRANSFERASE"/>
    <property type="match status" value="1"/>
</dbReference>
<evidence type="ECO:0000259" key="3">
    <source>
        <dbReference type="Pfam" id="PF07959"/>
    </source>
</evidence>
<evidence type="ECO:0000256" key="2">
    <source>
        <dbReference type="ARBA" id="ARBA00022741"/>
    </source>
</evidence>
<keyword evidence="4" id="KW-1185">Reference proteome</keyword>
<dbReference type="GO" id="GO:0016772">
    <property type="term" value="F:transferase activity, transferring phosphorus-containing groups"/>
    <property type="evidence" value="ECO:0007669"/>
    <property type="project" value="InterPro"/>
</dbReference>
<organism evidence="4 5">
    <name type="scientific">Plectus sambesii</name>
    <dbReference type="NCBI Taxonomy" id="2011161"/>
    <lineage>
        <taxon>Eukaryota</taxon>
        <taxon>Metazoa</taxon>
        <taxon>Ecdysozoa</taxon>
        <taxon>Nematoda</taxon>
        <taxon>Chromadorea</taxon>
        <taxon>Plectida</taxon>
        <taxon>Plectina</taxon>
        <taxon>Plectoidea</taxon>
        <taxon>Plectidae</taxon>
        <taxon>Plectus</taxon>
    </lineage>
</organism>
<proteinExistence type="predicted"/>
<dbReference type="WBParaSite" id="PSAMB.scaffold91size81377.g1588.t1">
    <property type="protein sequence ID" value="PSAMB.scaffold91size81377.g1588.t1"/>
    <property type="gene ID" value="PSAMB.scaffold91size81377.g1588"/>
</dbReference>
<evidence type="ECO:0000313" key="4">
    <source>
        <dbReference type="Proteomes" id="UP000887566"/>
    </source>
</evidence>
<protein>
    <submittedName>
        <fullName evidence="5">L-fucokinase domain-containing protein</fullName>
    </submittedName>
</protein>
<keyword evidence="1" id="KW-0808">Transferase</keyword>
<dbReference type="InterPro" id="IPR012887">
    <property type="entry name" value="GDP_fucose_pyrophosphorylase"/>
</dbReference>
<dbReference type="Proteomes" id="UP000887566">
    <property type="component" value="Unplaced"/>
</dbReference>
<dbReference type="GO" id="GO:0042350">
    <property type="term" value="P:GDP-L-fucose biosynthetic process"/>
    <property type="evidence" value="ECO:0007669"/>
    <property type="project" value="UniProtKB-ARBA"/>
</dbReference>
<dbReference type="AlphaFoldDB" id="A0A914XKL6"/>
<reference evidence="5" key="1">
    <citation type="submission" date="2022-11" db="UniProtKB">
        <authorList>
            <consortium name="WormBaseParasite"/>
        </authorList>
    </citation>
    <scope>IDENTIFICATION</scope>
</reference>
<keyword evidence="2" id="KW-0547">Nucleotide-binding</keyword>
<feature type="domain" description="GDP-fucose pyrophosphorylase" evidence="3">
    <location>
        <begin position="75"/>
        <end position="497"/>
    </location>
</feature>
<evidence type="ECO:0000256" key="1">
    <source>
        <dbReference type="ARBA" id="ARBA00022679"/>
    </source>
</evidence>
<dbReference type="PANTHER" id="PTHR15045">
    <property type="entry name" value="FUCOSE-1-PHOSPHATE GUANYLYLTRANSFERASE"/>
    <property type="match status" value="1"/>
</dbReference>
<name>A0A914XKL6_9BILA</name>
<accession>A0A914XKL6</accession>
<dbReference type="GO" id="GO:0000166">
    <property type="term" value="F:nucleotide binding"/>
    <property type="evidence" value="ECO:0007669"/>
    <property type="project" value="UniProtKB-KW"/>
</dbReference>
<dbReference type="Pfam" id="PF07959">
    <property type="entry name" value="Fucose_pyrophosphorylase"/>
    <property type="match status" value="1"/>
</dbReference>